<protein>
    <submittedName>
        <fullName evidence="1">Uncharacterized protein</fullName>
    </submittedName>
</protein>
<dbReference type="AlphaFoldDB" id="A0A1H4J0A5"/>
<dbReference type="RefSeq" id="WP_170834913.1">
    <property type="nucleotide sequence ID" value="NZ_FNSD01000001.1"/>
</dbReference>
<evidence type="ECO:0000313" key="2">
    <source>
        <dbReference type="Proteomes" id="UP000182409"/>
    </source>
</evidence>
<organism evidence="1 2">
    <name type="scientific">Terriglobus roseus</name>
    <dbReference type="NCBI Taxonomy" id="392734"/>
    <lineage>
        <taxon>Bacteria</taxon>
        <taxon>Pseudomonadati</taxon>
        <taxon>Acidobacteriota</taxon>
        <taxon>Terriglobia</taxon>
        <taxon>Terriglobales</taxon>
        <taxon>Acidobacteriaceae</taxon>
        <taxon>Terriglobus</taxon>
    </lineage>
</organism>
<dbReference type="EMBL" id="FNSD01000001">
    <property type="protein sequence ID" value="SEB39048.1"/>
    <property type="molecule type" value="Genomic_DNA"/>
</dbReference>
<dbReference type="Proteomes" id="UP000182409">
    <property type="component" value="Unassembled WGS sequence"/>
</dbReference>
<name>A0A1H4J0A5_9BACT</name>
<sequence>MGLLVELDMHTGDEGAAMPHSLAKLVVLINAFHMTAAFGASAKLRNDA</sequence>
<gene>
    <name evidence="1" type="ORF">SAMN05443244_0204</name>
</gene>
<evidence type="ECO:0000313" key="1">
    <source>
        <dbReference type="EMBL" id="SEB39048.1"/>
    </source>
</evidence>
<proteinExistence type="predicted"/>
<reference evidence="1 2" key="1">
    <citation type="submission" date="2016-10" db="EMBL/GenBank/DDBJ databases">
        <authorList>
            <person name="de Groot N.N."/>
        </authorList>
    </citation>
    <scope>NUCLEOTIDE SEQUENCE [LARGE SCALE GENOMIC DNA]</scope>
    <source>
        <strain evidence="1 2">AB35.6</strain>
    </source>
</reference>
<accession>A0A1H4J0A5</accession>